<dbReference type="CDD" id="cd01299">
    <property type="entry name" value="Met_dep_hydrolase_A"/>
    <property type="match status" value="1"/>
</dbReference>
<protein>
    <submittedName>
        <fullName evidence="3">Amidohydrolase</fullName>
    </submittedName>
</protein>
<dbReference type="SUPFAM" id="SSF51338">
    <property type="entry name" value="Composite domain of metallo-dependent hydrolases"/>
    <property type="match status" value="2"/>
</dbReference>
<keyword evidence="1" id="KW-0732">Signal</keyword>
<evidence type="ECO:0000259" key="2">
    <source>
        <dbReference type="Pfam" id="PF01979"/>
    </source>
</evidence>
<proteinExistence type="predicted"/>
<organism evidence="3">
    <name type="scientific">Mizugakiibacter sediminis</name>
    <dbReference type="NCBI Taxonomy" id="1475481"/>
    <lineage>
        <taxon>Bacteria</taxon>
        <taxon>Pseudomonadati</taxon>
        <taxon>Pseudomonadota</taxon>
        <taxon>Gammaproteobacteria</taxon>
        <taxon>Lysobacterales</taxon>
        <taxon>Rhodanobacteraceae</taxon>
        <taxon>Mizugakiibacter</taxon>
    </lineage>
</organism>
<dbReference type="AlphaFoldDB" id="A0A0K8QP70"/>
<dbReference type="InterPro" id="IPR057744">
    <property type="entry name" value="OTAase-like"/>
</dbReference>
<dbReference type="Gene3D" id="2.30.40.10">
    <property type="entry name" value="Urease, subunit C, domain 1"/>
    <property type="match status" value="1"/>
</dbReference>
<dbReference type="InterPro" id="IPR032466">
    <property type="entry name" value="Metal_Hydrolase"/>
</dbReference>
<accession>A0A0K8QP70</accession>
<dbReference type="InterPro" id="IPR011059">
    <property type="entry name" value="Metal-dep_hydrolase_composite"/>
</dbReference>
<dbReference type="SUPFAM" id="SSF51556">
    <property type="entry name" value="Metallo-dependent hydrolases"/>
    <property type="match status" value="1"/>
</dbReference>
<dbReference type="GO" id="GO:0016810">
    <property type="term" value="F:hydrolase activity, acting on carbon-nitrogen (but not peptide) bonds"/>
    <property type="evidence" value="ECO:0007669"/>
    <property type="project" value="InterPro"/>
</dbReference>
<keyword evidence="3" id="KW-0378">Hydrolase</keyword>
<keyword evidence="4" id="KW-1185">Reference proteome</keyword>
<reference evidence="3" key="1">
    <citation type="submission" date="2015-08" db="EMBL/GenBank/DDBJ databases">
        <title>Complete DNA Sequence of Pseudomonas syringae pv. actinidiae, the Causal Agent of Kiwifruit Canker Disease.</title>
        <authorList>
            <person name="Rikkerink E.H.A."/>
            <person name="Fineran P.C."/>
        </authorList>
    </citation>
    <scope>NUCLEOTIDE SEQUENCE</scope>
    <source>
        <strain evidence="3">SkMP5</strain>
    </source>
</reference>
<evidence type="ECO:0000313" key="4">
    <source>
        <dbReference type="Proteomes" id="UP000253740"/>
    </source>
</evidence>
<feature type="chain" id="PRO_5005514972" evidence="1">
    <location>
        <begin position="44"/>
        <end position="460"/>
    </location>
</feature>
<feature type="domain" description="Amidohydrolase-related" evidence="2">
    <location>
        <begin position="104"/>
        <end position="453"/>
    </location>
</feature>
<dbReference type="Gene3D" id="3.20.20.140">
    <property type="entry name" value="Metal-dependent hydrolases"/>
    <property type="match status" value="1"/>
</dbReference>
<dbReference type="EMBL" id="DF970226">
    <property type="protein sequence ID" value="GAP66685.1"/>
    <property type="molecule type" value="Genomic_DNA"/>
</dbReference>
<sequence>MYRRSLLRIRMRTATVTGLNSVRGDAMLRTLCFALLSTLAAAAAADAPATPQRIAVKAAHWLDVEAGRERGPVVVVIEGDRIKEVREDGQAPADARLIDLGDATLLPGLIDVHTHLTGDPTEIKGDYYEAILKRSAIDAAILAHLYAKRTLDAGFTTVRNVGADDYVDVALRNAIDRGDIPGPRMLVSGPAIGATGGHADDTTGFSPWIEFHTVDGVADGVDAVRHKVRENVKNGADVIKFMASAGVLSMEASVGAPQYTQAEMDAIVDEAHRWGKKVAAHAHGAEAIKMAIRAGVDSVEHCSLIDAEGLKLARQRGTYLDFDVYNDDYILGEYAKKGFPASTIEKEKLVGRLQRENFRRAVQAGEKMAFATDAGVYPHGWNGKQFAKMVEWGMTPMQAIQAATWNAADLLGWRDRVGAIKPGLYADLVAVDGDPLKDVSILERVGFVMKGGEVDKNALR</sequence>
<evidence type="ECO:0000313" key="3">
    <source>
        <dbReference type="EMBL" id="GAP66685.1"/>
    </source>
</evidence>
<name>A0A0K8QP70_9GAMM</name>
<dbReference type="PANTHER" id="PTHR43135:SF3">
    <property type="entry name" value="ALPHA-D-RIBOSE 1-METHYLPHOSPHONATE 5-TRIPHOSPHATE DIPHOSPHATASE"/>
    <property type="match status" value="1"/>
</dbReference>
<dbReference type="Proteomes" id="UP000253740">
    <property type="component" value="Unassembled WGS sequence"/>
</dbReference>
<dbReference type="PANTHER" id="PTHR43135">
    <property type="entry name" value="ALPHA-D-RIBOSE 1-METHYLPHOSPHONATE 5-TRIPHOSPHATE DIPHOSPHATASE"/>
    <property type="match status" value="1"/>
</dbReference>
<dbReference type="InterPro" id="IPR051781">
    <property type="entry name" value="Metallo-dep_Hydrolase"/>
</dbReference>
<gene>
    <name evidence="3" type="ORF">MBSD_n1996</name>
</gene>
<dbReference type="STRING" id="1475481.GCA_000953855_02040"/>
<evidence type="ECO:0000256" key="1">
    <source>
        <dbReference type="SAM" id="SignalP"/>
    </source>
</evidence>
<feature type="signal peptide" evidence="1">
    <location>
        <begin position="1"/>
        <end position="43"/>
    </location>
</feature>
<dbReference type="InterPro" id="IPR006680">
    <property type="entry name" value="Amidohydro-rel"/>
</dbReference>
<dbReference type="Pfam" id="PF01979">
    <property type="entry name" value="Amidohydro_1"/>
    <property type="match status" value="1"/>
</dbReference>